<evidence type="ECO:0000313" key="13">
    <source>
        <dbReference type="Proteomes" id="UP001189429"/>
    </source>
</evidence>
<evidence type="ECO:0000259" key="11">
    <source>
        <dbReference type="Pfam" id="PF01915"/>
    </source>
</evidence>
<protein>
    <recommendedName>
        <fullName evidence="4">beta-glucosidase</fullName>
        <ecNumber evidence="4">3.2.1.21</ecNumber>
    </recommendedName>
</protein>
<feature type="region of interest" description="Disordered" evidence="10">
    <location>
        <begin position="40"/>
        <end position="62"/>
    </location>
</feature>
<dbReference type="Pfam" id="PF01915">
    <property type="entry name" value="Glyco_hydro_3_C"/>
    <property type="match status" value="1"/>
</dbReference>
<organism evidence="12 13">
    <name type="scientific">Prorocentrum cordatum</name>
    <dbReference type="NCBI Taxonomy" id="2364126"/>
    <lineage>
        <taxon>Eukaryota</taxon>
        <taxon>Sar</taxon>
        <taxon>Alveolata</taxon>
        <taxon>Dinophyceae</taxon>
        <taxon>Prorocentrales</taxon>
        <taxon>Prorocentraceae</taxon>
        <taxon>Prorocentrum</taxon>
    </lineage>
</organism>
<evidence type="ECO:0000256" key="3">
    <source>
        <dbReference type="ARBA" id="ARBA00005336"/>
    </source>
</evidence>
<proteinExistence type="inferred from homology"/>
<dbReference type="InterPro" id="IPR036881">
    <property type="entry name" value="Glyco_hydro_3_C_sf"/>
</dbReference>
<reference evidence="12" key="1">
    <citation type="submission" date="2023-10" db="EMBL/GenBank/DDBJ databases">
        <authorList>
            <person name="Chen Y."/>
            <person name="Shah S."/>
            <person name="Dougan E. K."/>
            <person name="Thang M."/>
            <person name="Chan C."/>
        </authorList>
    </citation>
    <scope>NUCLEOTIDE SEQUENCE [LARGE SCALE GENOMIC DNA]</scope>
</reference>
<evidence type="ECO:0000256" key="7">
    <source>
        <dbReference type="ARBA" id="ARBA00022801"/>
    </source>
</evidence>
<comment type="subcellular location">
    <subcellularLocation>
        <location evidence="2">Secreted</location>
    </subcellularLocation>
</comment>
<evidence type="ECO:0000256" key="2">
    <source>
        <dbReference type="ARBA" id="ARBA00004613"/>
    </source>
</evidence>
<comment type="catalytic activity">
    <reaction evidence="1">
        <text>Hydrolysis of terminal, non-reducing beta-D-glucosyl residues with release of beta-D-glucose.</text>
        <dbReference type="EC" id="3.2.1.21"/>
    </reaction>
</comment>
<keyword evidence="8" id="KW-0326">Glycosidase</keyword>
<evidence type="ECO:0000256" key="6">
    <source>
        <dbReference type="ARBA" id="ARBA00022729"/>
    </source>
</evidence>
<dbReference type="PANTHER" id="PTHR42715">
    <property type="entry name" value="BETA-GLUCOSIDASE"/>
    <property type="match status" value="1"/>
</dbReference>
<name>A0ABN9R791_9DINO</name>
<dbReference type="EMBL" id="CAUYUJ010005592">
    <property type="protein sequence ID" value="CAK0814282.1"/>
    <property type="molecule type" value="Genomic_DNA"/>
</dbReference>
<keyword evidence="5" id="KW-0964">Secreted</keyword>
<comment type="similarity">
    <text evidence="3">Belongs to the glycosyl hydrolase 3 family.</text>
</comment>
<dbReference type="InterPro" id="IPR002772">
    <property type="entry name" value="Glyco_hydro_3_C"/>
</dbReference>
<evidence type="ECO:0000256" key="5">
    <source>
        <dbReference type="ARBA" id="ARBA00022525"/>
    </source>
</evidence>
<keyword evidence="13" id="KW-1185">Reference proteome</keyword>
<evidence type="ECO:0000256" key="10">
    <source>
        <dbReference type="SAM" id="MobiDB-lite"/>
    </source>
</evidence>
<comment type="caution">
    <text evidence="12">The sequence shown here is derived from an EMBL/GenBank/DDBJ whole genome shotgun (WGS) entry which is preliminary data.</text>
</comment>
<gene>
    <name evidence="12" type="ORF">PCOR1329_LOCUS17932</name>
</gene>
<keyword evidence="6" id="KW-0732">Signal</keyword>
<dbReference type="Proteomes" id="UP001189429">
    <property type="component" value="Unassembled WGS sequence"/>
</dbReference>
<comment type="function">
    <text evidence="9">Beta-glucosidases are one of a number of cellulolytic enzymes involved in the degradation of cellulosic biomass. Catalyzes the last step releasing glucose from the inhibitory cellobiose.</text>
</comment>
<dbReference type="PANTHER" id="PTHR42715:SF12">
    <property type="entry name" value="BETA-GLUCOSIDASE G-RELATED"/>
    <property type="match status" value="1"/>
</dbReference>
<accession>A0ABN9R791</accession>
<sequence length="233" mass="25109">MLATFSRRQAQRTCSGARVTIVLLVARAACFRQGLPQSAKVWPRSSTPRGRGSAAPSQNPWMAIPRSQPDSVIACGGGISGEDNDRVSLKLNQHEFLMELASRSANETQVPLEVLTTSTGSILTNFREYAAVVLSLFVGRQETGNAFADVLFGVMNPSAKLPVMFPVKESDGVSACGDQTCFLDDGLFLGWHNLIGKDAAFEFLRCFTRASSLESGQSEVVTFGSPRGTLSIR</sequence>
<dbReference type="EC" id="3.2.1.21" evidence="4"/>
<evidence type="ECO:0000256" key="8">
    <source>
        <dbReference type="ARBA" id="ARBA00023295"/>
    </source>
</evidence>
<dbReference type="InterPro" id="IPR050288">
    <property type="entry name" value="Cellulose_deg_GH3"/>
</dbReference>
<keyword evidence="7" id="KW-0378">Hydrolase</keyword>
<dbReference type="Gene3D" id="3.40.50.1700">
    <property type="entry name" value="Glycoside hydrolase family 3 C-terminal domain"/>
    <property type="match status" value="1"/>
</dbReference>
<evidence type="ECO:0000256" key="1">
    <source>
        <dbReference type="ARBA" id="ARBA00000448"/>
    </source>
</evidence>
<feature type="domain" description="Glycoside hydrolase family 3 C-terminal" evidence="11">
    <location>
        <begin position="67"/>
        <end position="172"/>
    </location>
</feature>
<evidence type="ECO:0000313" key="12">
    <source>
        <dbReference type="EMBL" id="CAK0814282.1"/>
    </source>
</evidence>
<evidence type="ECO:0000256" key="4">
    <source>
        <dbReference type="ARBA" id="ARBA00012744"/>
    </source>
</evidence>
<evidence type="ECO:0000256" key="9">
    <source>
        <dbReference type="ARBA" id="ARBA00024983"/>
    </source>
</evidence>
<dbReference type="SUPFAM" id="SSF52279">
    <property type="entry name" value="Beta-D-glucan exohydrolase, C-terminal domain"/>
    <property type="match status" value="1"/>
</dbReference>